<reference evidence="1" key="2">
    <citation type="journal article" date="2021" name="Microbiome">
        <title>Successional dynamics and alternative stable states in a saline activated sludge microbial community over 9 years.</title>
        <authorList>
            <person name="Wang Y."/>
            <person name="Ye J."/>
            <person name="Ju F."/>
            <person name="Liu L."/>
            <person name="Boyd J.A."/>
            <person name="Deng Y."/>
            <person name="Parks D.H."/>
            <person name="Jiang X."/>
            <person name="Yin X."/>
            <person name="Woodcroft B.J."/>
            <person name="Tyson G.W."/>
            <person name="Hugenholtz P."/>
            <person name="Polz M.F."/>
            <person name="Zhang T."/>
        </authorList>
    </citation>
    <scope>NUCLEOTIDE SEQUENCE</scope>
    <source>
        <strain evidence="1">HKST-UBA13</strain>
    </source>
</reference>
<reference evidence="1" key="1">
    <citation type="submission" date="2020-04" db="EMBL/GenBank/DDBJ databases">
        <authorList>
            <person name="Zhang T."/>
        </authorList>
    </citation>
    <scope>NUCLEOTIDE SEQUENCE</scope>
    <source>
        <strain evidence="1">HKST-UBA13</strain>
    </source>
</reference>
<dbReference type="AlphaFoldDB" id="A0A955IAY4"/>
<sequence>MKYLFVKDYEFEDYKITANRKNRIHIFWIEIIRNMPIGIKKEVKSKFTNLHLKGVEGKYSITGAKPYQFVTQNATEDLSVYLAGFAIFVESDTPEIYKWKEDIHNILSEKFG</sequence>
<gene>
    <name evidence="1" type="ORF">KC678_01370</name>
</gene>
<protein>
    <submittedName>
        <fullName evidence="1">Uncharacterized protein</fullName>
    </submittedName>
</protein>
<name>A0A955IAY4_9BACT</name>
<organism evidence="1 2">
    <name type="scientific">Candidatus Dojkabacteria bacterium</name>
    <dbReference type="NCBI Taxonomy" id="2099670"/>
    <lineage>
        <taxon>Bacteria</taxon>
        <taxon>Candidatus Dojkabacteria</taxon>
    </lineage>
</organism>
<evidence type="ECO:0000313" key="2">
    <source>
        <dbReference type="Proteomes" id="UP000775877"/>
    </source>
</evidence>
<dbReference type="Proteomes" id="UP000775877">
    <property type="component" value="Unassembled WGS sequence"/>
</dbReference>
<accession>A0A955IAY4</accession>
<evidence type="ECO:0000313" key="1">
    <source>
        <dbReference type="EMBL" id="MCA9380892.1"/>
    </source>
</evidence>
<dbReference type="EMBL" id="JAGQLJ010000025">
    <property type="protein sequence ID" value="MCA9380892.1"/>
    <property type="molecule type" value="Genomic_DNA"/>
</dbReference>
<comment type="caution">
    <text evidence="1">The sequence shown here is derived from an EMBL/GenBank/DDBJ whole genome shotgun (WGS) entry which is preliminary data.</text>
</comment>
<proteinExistence type="predicted"/>